<keyword evidence="7 9" id="KW-0012">Acyltransferase</keyword>
<comment type="similarity">
    <text evidence="3 9">Belongs to the gamma-glutamyltransferase family.</text>
</comment>
<keyword evidence="10" id="KW-0732">Signal</keyword>
<evidence type="ECO:0000256" key="1">
    <source>
        <dbReference type="ARBA" id="ARBA00001049"/>
    </source>
</evidence>
<proteinExistence type="inferred from homology"/>
<dbReference type="RefSeq" id="WP_193156007.1">
    <property type="nucleotide sequence ID" value="NZ_AQGU01000026.1"/>
</dbReference>
<feature type="chain" id="PRO_5046029816" description="Glutathione hydrolase proenzyme" evidence="10">
    <location>
        <begin position="27"/>
        <end position="557"/>
    </location>
</feature>
<dbReference type="InterPro" id="IPR000101">
    <property type="entry name" value="GGT_peptidase"/>
</dbReference>
<sequence>MGLFLSRSTLIAKSVFILQLSVFNLAAKPLSQSAVAMPDAFSADAAKSILDQGGNAIDAAITAQFVLAVTLPEAGNIGGGGFMLIQKGGQGDFIDYRETAPKASYRDMYLNDKGDVITNKSIYGISASGVPGSVAGMWLAHKRHGTLPWKTLVQPAVALAEQGFVVPPKLAKGVSHYIAHLKEQKINVNFEKYFIDVKANKVFKQPELATTLKRIRDNGQDGFYKGETANIIAKFMHQHGGIIDQDDLKNYTAKSRVPIKVKWNGYEVLTSPPPSSGGIAILQWLKMYELKKPNNGLAHNSTQYVHLLAEIGKRVFADRAEYLGDPDFFNVPVTALTDINYLKNRSNDISLTAISNTESIKPGLKESEQTTHFSIVDKMGNAVANTTTINLGFGSGVVVEGAGFILNNEMDDFSAKPGVMNVFGAIGGKANEIQPHKRMLSSMTPTILLKNNTVKMVTGSPGGTTIISSVYESILNAVEFDMNAADVVNSARFHHQLWPKNVIRMHAGLSAKVKAELVKMGYVIDERHFGDLNVIINKNGKLDAASEALGRGKSIVF</sequence>
<dbReference type="Gene3D" id="1.10.246.130">
    <property type="match status" value="1"/>
</dbReference>
<reference evidence="11 12" key="1">
    <citation type="submission" date="2015-06" db="EMBL/GenBank/DDBJ databases">
        <title>Genome sequence of Pseudoalteromonas aliena.</title>
        <authorList>
            <person name="Xie B.-B."/>
            <person name="Rong J.-C."/>
            <person name="Qin Q.-L."/>
            <person name="Zhang Y.-Z."/>
        </authorList>
    </citation>
    <scope>NUCLEOTIDE SEQUENCE [LARGE SCALE GENOMIC DNA]</scope>
    <source>
        <strain evidence="11 12">SW19</strain>
    </source>
</reference>
<evidence type="ECO:0000256" key="9">
    <source>
        <dbReference type="RuleBase" id="RU368036"/>
    </source>
</evidence>
<comment type="caution">
    <text evidence="11">The sequence shown here is derived from an EMBL/GenBank/DDBJ whole genome shotgun (WGS) entry which is preliminary data.</text>
</comment>
<accession>A0ABR9E2J9</accession>
<keyword evidence="6 9" id="KW-0865">Zymogen</keyword>
<dbReference type="Pfam" id="PF01019">
    <property type="entry name" value="G_glu_transpept"/>
    <property type="match status" value="1"/>
</dbReference>
<comment type="catalytic activity">
    <reaction evidence="2 9">
        <text>glutathione + H2O = L-cysteinylglycine + L-glutamate</text>
        <dbReference type="Rhea" id="RHEA:28807"/>
        <dbReference type="ChEBI" id="CHEBI:15377"/>
        <dbReference type="ChEBI" id="CHEBI:29985"/>
        <dbReference type="ChEBI" id="CHEBI:57925"/>
        <dbReference type="ChEBI" id="CHEBI:61694"/>
        <dbReference type="EC" id="3.4.19.13"/>
    </reaction>
</comment>
<evidence type="ECO:0000256" key="10">
    <source>
        <dbReference type="SAM" id="SignalP"/>
    </source>
</evidence>
<dbReference type="InterPro" id="IPR043137">
    <property type="entry name" value="GGT_ssub_C"/>
</dbReference>
<dbReference type="PANTHER" id="PTHR43199">
    <property type="entry name" value="GLUTATHIONE HYDROLASE"/>
    <property type="match status" value="1"/>
</dbReference>
<comment type="catalytic activity">
    <reaction evidence="1 9">
        <text>an S-substituted glutathione + H2O = an S-substituted L-cysteinylglycine + L-glutamate</text>
        <dbReference type="Rhea" id="RHEA:59468"/>
        <dbReference type="ChEBI" id="CHEBI:15377"/>
        <dbReference type="ChEBI" id="CHEBI:29985"/>
        <dbReference type="ChEBI" id="CHEBI:90779"/>
        <dbReference type="ChEBI" id="CHEBI:143103"/>
        <dbReference type="EC" id="3.4.19.13"/>
    </reaction>
</comment>
<dbReference type="InterPro" id="IPR051792">
    <property type="entry name" value="GGT_bact"/>
</dbReference>
<comment type="subunit">
    <text evidence="9">This enzyme consists of two polypeptide chains, which are synthesized in precursor form from a single polypeptide.</text>
</comment>
<dbReference type="Gene3D" id="3.60.20.40">
    <property type="match status" value="1"/>
</dbReference>
<comment type="PTM">
    <text evidence="9">Cleaved by autocatalysis into a large and a small subunit.</text>
</comment>
<feature type="signal peptide" evidence="10">
    <location>
        <begin position="1"/>
        <end position="26"/>
    </location>
</feature>
<dbReference type="NCBIfam" id="TIGR00066">
    <property type="entry name" value="g_glut_trans"/>
    <property type="match status" value="1"/>
</dbReference>
<dbReference type="InterPro" id="IPR055262">
    <property type="entry name" value="GGT_CS"/>
</dbReference>
<dbReference type="InterPro" id="IPR043138">
    <property type="entry name" value="GGT_lsub"/>
</dbReference>
<dbReference type="PROSITE" id="PS00462">
    <property type="entry name" value="G_GLU_TRANSPEPTIDASE"/>
    <property type="match status" value="1"/>
</dbReference>
<evidence type="ECO:0000256" key="5">
    <source>
        <dbReference type="ARBA" id="ARBA00022801"/>
    </source>
</evidence>
<dbReference type="EC" id="3.4.19.13" evidence="9"/>
<dbReference type="EC" id="2.3.2.2" evidence="9"/>
<dbReference type="PRINTS" id="PR01210">
    <property type="entry name" value="GGTRANSPTASE"/>
</dbReference>
<dbReference type="EMBL" id="AQGU01000026">
    <property type="protein sequence ID" value="MBE0360160.1"/>
    <property type="molecule type" value="Genomic_DNA"/>
</dbReference>
<comment type="pathway">
    <text evidence="9">Sulfur metabolism; glutathione metabolism.</text>
</comment>
<name>A0ABR9E2J9_9GAMM</name>
<evidence type="ECO:0000256" key="4">
    <source>
        <dbReference type="ARBA" id="ARBA00022679"/>
    </source>
</evidence>
<keyword evidence="5 9" id="KW-0378">Hydrolase</keyword>
<keyword evidence="4 9" id="KW-0808">Transferase</keyword>
<evidence type="ECO:0000256" key="8">
    <source>
        <dbReference type="ARBA" id="ARBA00047417"/>
    </source>
</evidence>
<keyword evidence="9" id="KW-0317">Glutathione biosynthesis</keyword>
<dbReference type="SUPFAM" id="SSF56235">
    <property type="entry name" value="N-terminal nucleophile aminohydrolases (Ntn hydrolases)"/>
    <property type="match status" value="1"/>
</dbReference>
<dbReference type="InterPro" id="IPR029055">
    <property type="entry name" value="Ntn_hydrolases_N"/>
</dbReference>
<evidence type="ECO:0000313" key="11">
    <source>
        <dbReference type="EMBL" id="MBE0360160.1"/>
    </source>
</evidence>
<evidence type="ECO:0000313" key="12">
    <source>
        <dbReference type="Proteomes" id="UP000648482"/>
    </source>
</evidence>
<evidence type="ECO:0000256" key="6">
    <source>
        <dbReference type="ARBA" id="ARBA00023145"/>
    </source>
</evidence>
<keyword evidence="12" id="KW-1185">Reference proteome</keyword>
<organism evidence="11 12">
    <name type="scientific">Pseudoalteromonas aliena SW19</name>
    <dbReference type="NCBI Taxonomy" id="1314866"/>
    <lineage>
        <taxon>Bacteria</taxon>
        <taxon>Pseudomonadati</taxon>
        <taxon>Pseudomonadota</taxon>
        <taxon>Gammaproteobacteria</taxon>
        <taxon>Alteromonadales</taxon>
        <taxon>Pseudoalteromonadaceae</taxon>
        <taxon>Pseudoalteromonas</taxon>
    </lineage>
</organism>
<evidence type="ECO:0000256" key="3">
    <source>
        <dbReference type="ARBA" id="ARBA00009381"/>
    </source>
</evidence>
<dbReference type="Proteomes" id="UP000648482">
    <property type="component" value="Unassembled WGS sequence"/>
</dbReference>
<comment type="catalytic activity">
    <reaction evidence="8 9">
        <text>an N-terminal (5-L-glutamyl)-[peptide] + an alpha-amino acid = 5-L-glutamyl amino acid + an N-terminal L-alpha-aminoacyl-[peptide]</text>
        <dbReference type="Rhea" id="RHEA:23904"/>
        <dbReference type="Rhea" id="RHEA-COMP:9780"/>
        <dbReference type="Rhea" id="RHEA-COMP:9795"/>
        <dbReference type="ChEBI" id="CHEBI:77644"/>
        <dbReference type="ChEBI" id="CHEBI:78597"/>
        <dbReference type="ChEBI" id="CHEBI:78599"/>
        <dbReference type="ChEBI" id="CHEBI:78608"/>
        <dbReference type="EC" id="2.3.2.2"/>
    </reaction>
</comment>
<gene>
    <name evidence="11" type="primary">ggt</name>
    <name evidence="11" type="ORF">PALI_a2099</name>
</gene>
<dbReference type="PANTHER" id="PTHR43199:SF1">
    <property type="entry name" value="GLUTATHIONE HYDROLASE PROENZYME"/>
    <property type="match status" value="1"/>
</dbReference>
<evidence type="ECO:0000256" key="2">
    <source>
        <dbReference type="ARBA" id="ARBA00001089"/>
    </source>
</evidence>
<evidence type="ECO:0000256" key="7">
    <source>
        <dbReference type="ARBA" id="ARBA00023315"/>
    </source>
</evidence>
<protein>
    <recommendedName>
        <fullName evidence="9">Glutathione hydrolase proenzyme</fullName>
        <ecNumber evidence="9">2.3.2.2</ecNumber>
        <ecNumber evidence="9">3.4.19.13</ecNumber>
    </recommendedName>
    <component>
        <recommendedName>
            <fullName evidence="9">Glutathione hydrolase large chain</fullName>
        </recommendedName>
    </component>
    <component>
        <recommendedName>
            <fullName evidence="9">Glutathione hydrolase small chain</fullName>
        </recommendedName>
    </component>
</protein>